<gene>
    <name evidence="2" type="ORF">ACFO4L_03880</name>
</gene>
<accession>A0ABV9NQN0</accession>
<dbReference type="RefSeq" id="WP_377908337.1">
    <property type="nucleotide sequence ID" value="NZ_JBHSGK010000003.1"/>
</dbReference>
<reference evidence="3" key="1">
    <citation type="journal article" date="2019" name="Int. J. Syst. Evol. Microbiol.">
        <title>The Global Catalogue of Microorganisms (GCM) 10K type strain sequencing project: providing services to taxonomists for standard genome sequencing and annotation.</title>
        <authorList>
            <consortium name="The Broad Institute Genomics Platform"/>
            <consortium name="The Broad Institute Genome Sequencing Center for Infectious Disease"/>
            <person name="Wu L."/>
            <person name="Ma J."/>
        </authorList>
    </citation>
    <scope>NUCLEOTIDE SEQUENCE [LARGE SCALE GENOMIC DNA]</scope>
    <source>
        <strain evidence="3">JCM 12165</strain>
    </source>
</reference>
<comment type="caution">
    <text evidence="2">The sequence shown here is derived from an EMBL/GenBank/DDBJ whole genome shotgun (WGS) entry which is preliminary data.</text>
</comment>
<evidence type="ECO:0000313" key="3">
    <source>
        <dbReference type="Proteomes" id="UP001595896"/>
    </source>
</evidence>
<evidence type="ECO:0000313" key="2">
    <source>
        <dbReference type="EMBL" id="MFC4735718.1"/>
    </source>
</evidence>
<dbReference type="InterPro" id="IPR000073">
    <property type="entry name" value="AB_hydrolase_1"/>
</dbReference>
<dbReference type="Proteomes" id="UP001595896">
    <property type="component" value="Unassembled WGS sequence"/>
</dbReference>
<keyword evidence="2" id="KW-0378">Hydrolase</keyword>
<dbReference type="Gene3D" id="3.40.50.1820">
    <property type="entry name" value="alpha/beta hydrolase"/>
    <property type="match status" value="1"/>
</dbReference>
<protein>
    <submittedName>
        <fullName evidence="2">Alpha/beta hydrolase</fullName>
    </submittedName>
</protein>
<dbReference type="InterPro" id="IPR022742">
    <property type="entry name" value="Hydrolase_4"/>
</dbReference>
<proteinExistence type="predicted"/>
<keyword evidence="3" id="KW-1185">Reference proteome</keyword>
<dbReference type="PRINTS" id="PR00111">
    <property type="entry name" value="ABHYDROLASE"/>
</dbReference>
<dbReference type="Pfam" id="PF12146">
    <property type="entry name" value="Hydrolase_4"/>
    <property type="match status" value="1"/>
</dbReference>
<evidence type="ECO:0000259" key="1">
    <source>
        <dbReference type="Pfam" id="PF12146"/>
    </source>
</evidence>
<name>A0ABV9NQN0_9BACI</name>
<feature type="domain" description="Serine aminopeptidase S33" evidence="1">
    <location>
        <begin position="64"/>
        <end position="286"/>
    </location>
</feature>
<dbReference type="EMBL" id="JBHSGK010000003">
    <property type="protein sequence ID" value="MFC4735718.1"/>
    <property type="molecule type" value="Genomic_DNA"/>
</dbReference>
<dbReference type="GO" id="GO:0016787">
    <property type="term" value="F:hydrolase activity"/>
    <property type="evidence" value="ECO:0007669"/>
    <property type="project" value="UniProtKB-KW"/>
</dbReference>
<dbReference type="SUPFAM" id="SSF53474">
    <property type="entry name" value="alpha/beta-Hydrolases"/>
    <property type="match status" value="1"/>
</dbReference>
<dbReference type="InterPro" id="IPR051044">
    <property type="entry name" value="MAG_DAG_Lipase"/>
</dbReference>
<sequence length="302" mass="34341">MYDGSSIAQKNLSLKEECPHRHHPALLAYLDYYQLPADDMYYRCGYTPGKHPVFMQVFGVHSNPAIFVVHGFLDHTGGLSRVINWLVATGYCVIAIDLPGHGQSAGHRGTIKTFDDYIEAVQLATVCSGDIGIYPAAGIGHSTGASILMQAAQSQKNQLGRLVLAAPLYFPFNYKAARRALKVLPEWNGRQKRRFKKNSGDRVYNQFIKRDPLQGRWIYNSWLQALAAWHGDMDNMPVYQDDVLILQGMRDTTVDWRTNMRFFKQKIQKPDIVLLQNGRHQLLNESASLDTHIRKLIHDFLK</sequence>
<organism evidence="2 3">
    <name type="scientific">Bacillus daqingensis</name>
    <dbReference type="NCBI Taxonomy" id="872396"/>
    <lineage>
        <taxon>Bacteria</taxon>
        <taxon>Bacillati</taxon>
        <taxon>Bacillota</taxon>
        <taxon>Bacilli</taxon>
        <taxon>Bacillales</taxon>
        <taxon>Bacillaceae</taxon>
        <taxon>Bacillus</taxon>
    </lineage>
</organism>
<dbReference type="PANTHER" id="PTHR11614">
    <property type="entry name" value="PHOSPHOLIPASE-RELATED"/>
    <property type="match status" value="1"/>
</dbReference>
<dbReference type="InterPro" id="IPR029058">
    <property type="entry name" value="AB_hydrolase_fold"/>
</dbReference>